<feature type="transmembrane region" description="Helical" evidence="8">
    <location>
        <begin position="366"/>
        <end position="389"/>
    </location>
</feature>
<dbReference type="PROSITE" id="PS00217">
    <property type="entry name" value="SUGAR_TRANSPORT_2"/>
    <property type="match status" value="1"/>
</dbReference>
<dbReference type="AlphaFoldDB" id="A0A9P3LZ07"/>
<evidence type="ECO:0000256" key="6">
    <source>
        <dbReference type="ARBA" id="ARBA00023136"/>
    </source>
</evidence>
<evidence type="ECO:0000256" key="1">
    <source>
        <dbReference type="ARBA" id="ARBA00004141"/>
    </source>
</evidence>
<dbReference type="PROSITE" id="PS00216">
    <property type="entry name" value="SUGAR_TRANSPORT_1"/>
    <property type="match status" value="2"/>
</dbReference>
<feature type="transmembrane region" description="Helical" evidence="8">
    <location>
        <begin position="169"/>
        <end position="191"/>
    </location>
</feature>
<protein>
    <submittedName>
        <fullName evidence="10">MFS transporter, SP family, sugar:H+ symporter</fullName>
    </submittedName>
</protein>
<dbReference type="Gene3D" id="1.20.1250.20">
    <property type="entry name" value="MFS general substrate transporter like domains"/>
    <property type="match status" value="1"/>
</dbReference>
<dbReference type="Pfam" id="PF00083">
    <property type="entry name" value="Sugar_tr"/>
    <property type="match status" value="1"/>
</dbReference>
<dbReference type="NCBIfam" id="TIGR00879">
    <property type="entry name" value="SP"/>
    <property type="match status" value="1"/>
</dbReference>
<keyword evidence="6 8" id="KW-0472">Membrane</keyword>
<keyword evidence="3 7" id="KW-0813">Transport</keyword>
<comment type="similarity">
    <text evidence="2 7">Belongs to the major facilitator superfamily. Sugar transporter (TC 2.A.1.1) family.</text>
</comment>
<dbReference type="PANTHER" id="PTHR48022:SF6">
    <property type="entry name" value="MSTA PROTEIN-RELATED"/>
    <property type="match status" value="1"/>
</dbReference>
<evidence type="ECO:0000256" key="7">
    <source>
        <dbReference type="RuleBase" id="RU003346"/>
    </source>
</evidence>
<dbReference type="GO" id="GO:0005351">
    <property type="term" value="F:carbohydrate:proton symporter activity"/>
    <property type="evidence" value="ECO:0007669"/>
    <property type="project" value="TreeGrafter"/>
</dbReference>
<dbReference type="InterPro" id="IPR005828">
    <property type="entry name" value="MFS_sugar_transport-like"/>
</dbReference>
<evidence type="ECO:0000256" key="2">
    <source>
        <dbReference type="ARBA" id="ARBA00010992"/>
    </source>
</evidence>
<dbReference type="SUPFAM" id="SSF103473">
    <property type="entry name" value="MFS general substrate transporter"/>
    <property type="match status" value="1"/>
</dbReference>
<dbReference type="CDD" id="cd17356">
    <property type="entry name" value="MFS_HXT"/>
    <property type="match status" value="1"/>
</dbReference>
<feature type="transmembrane region" description="Helical" evidence="8">
    <location>
        <begin position="409"/>
        <end position="433"/>
    </location>
</feature>
<name>A0A9P3LZ07_9FUNG</name>
<feature type="transmembrane region" description="Helical" evidence="8">
    <location>
        <begin position="135"/>
        <end position="157"/>
    </location>
</feature>
<feature type="transmembrane region" description="Helical" evidence="8">
    <location>
        <begin position="33"/>
        <end position="51"/>
    </location>
</feature>
<proteinExistence type="inferred from homology"/>
<evidence type="ECO:0000256" key="3">
    <source>
        <dbReference type="ARBA" id="ARBA00022448"/>
    </source>
</evidence>
<dbReference type="InterPro" id="IPR050360">
    <property type="entry name" value="MFS_Sugar_Transporters"/>
</dbReference>
<evidence type="ECO:0000313" key="10">
    <source>
        <dbReference type="EMBL" id="GJJ75430.1"/>
    </source>
</evidence>
<evidence type="ECO:0000256" key="5">
    <source>
        <dbReference type="ARBA" id="ARBA00022989"/>
    </source>
</evidence>
<evidence type="ECO:0000256" key="8">
    <source>
        <dbReference type="SAM" id="Phobius"/>
    </source>
</evidence>
<feature type="transmembrane region" description="Helical" evidence="8">
    <location>
        <begin position="301"/>
        <end position="324"/>
    </location>
</feature>
<feature type="transmembrane region" description="Helical" evidence="8">
    <location>
        <begin position="203"/>
        <end position="222"/>
    </location>
</feature>
<feature type="domain" description="Major facilitator superfamily (MFS) profile" evidence="9">
    <location>
        <begin position="38"/>
        <end position="502"/>
    </location>
</feature>
<dbReference type="InterPro" id="IPR020846">
    <property type="entry name" value="MFS_dom"/>
</dbReference>
<dbReference type="PANTHER" id="PTHR48022">
    <property type="entry name" value="PLASTIDIC GLUCOSE TRANSPORTER 4"/>
    <property type="match status" value="1"/>
</dbReference>
<keyword evidence="4 8" id="KW-0812">Transmembrane</keyword>
<evidence type="ECO:0000256" key="4">
    <source>
        <dbReference type="ARBA" id="ARBA00022692"/>
    </source>
</evidence>
<dbReference type="GO" id="GO:0016020">
    <property type="term" value="C:membrane"/>
    <property type="evidence" value="ECO:0007669"/>
    <property type="project" value="UniProtKB-SubCell"/>
</dbReference>
<dbReference type="OrthoDB" id="6612291at2759"/>
<comment type="caution">
    <text evidence="10">The sequence shown here is derived from an EMBL/GenBank/DDBJ whole genome shotgun (WGS) entry which is preliminary data.</text>
</comment>
<dbReference type="PRINTS" id="PR00171">
    <property type="entry name" value="SUGRTRNSPORT"/>
</dbReference>
<dbReference type="Proteomes" id="UP000827284">
    <property type="component" value="Unassembled WGS sequence"/>
</dbReference>
<feature type="transmembrane region" description="Helical" evidence="8">
    <location>
        <begin position="336"/>
        <end position="357"/>
    </location>
</feature>
<dbReference type="FunFam" id="1.20.1250.20:FF:000180">
    <property type="entry name" value="MFS monosaccharide transporter"/>
    <property type="match status" value="1"/>
</dbReference>
<feature type="transmembrane region" description="Helical" evidence="8">
    <location>
        <begin position="111"/>
        <end position="129"/>
    </location>
</feature>
<sequence>MSKQDAETGVIAAENIDRVEAGNLDRVEAPVTWRTYAMCVFASFGGIFFGYDSGYIGGVQGMDFFIQMIEGPGAKELSSSHTSLIVSILSAGTFCGALIAGDLADFFGRRFTIILGSAIFIVGVALQTASAGLGLLVAGRAVAGLGVGFVSAVIVLYMSEIAPKKVRGAIVSGYQFCITIGLLLAACVTYGTESFDNSSSYRIPIGLQMVWALILGIGLMFLPESPRYFIKKGKVEEARKALGRVRGQDPNSDYVEAELNEIRANHEYEKRITPETGYIGSWLLCFTGSIGLASSNVRKTLLGISLQMMQQWTGVNFVFYYSTIFLKGTGAVSNPFLMSLIFTLVNVLSTPVSFWLVERFGRRSMLLWGAIGMTICEFIVAIVGVTVGFNHTHDVNGVSIANNIAAVNAQIAFIAIYIFCFATTWGPGAWVLIGEIFPITIRSRGIALSTASNWFWNFIIGFITPYLVGADYANMQSSVFFLWGALCASCIVYAYFLVPETKGLTLEQVDQMLEEVSPRKSAAWKPTTTFASMEKNQTTA</sequence>
<organism evidence="10 11">
    <name type="scientific">Entomortierella parvispora</name>
    <dbReference type="NCBI Taxonomy" id="205924"/>
    <lineage>
        <taxon>Eukaryota</taxon>
        <taxon>Fungi</taxon>
        <taxon>Fungi incertae sedis</taxon>
        <taxon>Mucoromycota</taxon>
        <taxon>Mortierellomycotina</taxon>
        <taxon>Mortierellomycetes</taxon>
        <taxon>Mortierellales</taxon>
        <taxon>Mortierellaceae</taxon>
        <taxon>Entomortierella</taxon>
    </lineage>
</organism>
<dbReference type="PROSITE" id="PS50850">
    <property type="entry name" value="MFS"/>
    <property type="match status" value="1"/>
</dbReference>
<feature type="transmembrane region" description="Helical" evidence="8">
    <location>
        <begin position="480"/>
        <end position="498"/>
    </location>
</feature>
<gene>
    <name evidence="10" type="ORF">EMPS_07788</name>
</gene>
<keyword evidence="5 8" id="KW-1133">Transmembrane helix</keyword>
<dbReference type="InterPro" id="IPR005829">
    <property type="entry name" value="Sugar_transporter_CS"/>
</dbReference>
<evidence type="ECO:0000313" key="11">
    <source>
        <dbReference type="Proteomes" id="UP000827284"/>
    </source>
</evidence>
<dbReference type="InterPro" id="IPR003663">
    <property type="entry name" value="Sugar/inositol_transpt"/>
</dbReference>
<dbReference type="InterPro" id="IPR036259">
    <property type="entry name" value="MFS_trans_sf"/>
</dbReference>
<reference evidence="10" key="2">
    <citation type="journal article" date="2022" name="Microbiol. Resour. Announc.">
        <title>Whole-Genome Sequence of Entomortierella parvispora E1425, a Mucoromycotan Fungus Associated with Burkholderiaceae-Related Endosymbiotic Bacteria.</title>
        <authorList>
            <person name="Herlambang A."/>
            <person name="Guo Y."/>
            <person name="Takashima Y."/>
            <person name="Narisawa K."/>
            <person name="Ohta H."/>
            <person name="Nishizawa T."/>
        </authorList>
    </citation>
    <scope>NUCLEOTIDE SEQUENCE</scope>
    <source>
        <strain evidence="10">E1425</strain>
    </source>
</reference>
<comment type="subcellular location">
    <subcellularLocation>
        <location evidence="1">Membrane</location>
        <topology evidence="1">Multi-pass membrane protein</topology>
    </subcellularLocation>
</comment>
<evidence type="ECO:0000259" key="9">
    <source>
        <dbReference type="PROSITE" id="PS50850"/>
    </source>
</evidence>
<feature type="transmembrane region" description="Helical" evidence="8">
    <location>
        <begin position="84"/>
        <end position="104"/>
    </location>
</feature>
<keyword evidence="11" id="KW-1185">Reference proteome</keyword>
<reference evidence="10" key="1">
    <citation type="submission" date="2021-11" db="EMBL/GenBank/DDBJ databases">
        <authorList>
            <person name="Herlambang A."/>
            <person name="Guo Y."/>
            <person name="Takashima Y."/>
            <person name="Nishizawa T."/>
        </authorList>
    </citation>
    <scope>NUCLEOTIDE SEQUENCE</scope>
    <source>
        <strain evidence="10">E1425</strain>
    </source>
</reference>
<feature type="transmembrane region" description="Helical" evidence="8">
    <location>
        <begin position="445"/>
        <end position="468"/>
    </location>
</feature>
<accession>A0A9P3LZ07</accession>
<dbReference type="EMBL" id="BQFW01000011">
    <property type="protein sequence ID" value="GJJ75430.1"/>
    <property type="molecule type" value="Genomic_DNA"/>
</dbReference>